<evidence type="ECO:0000313" key="5">
    <source>
        <dbReference type="Proteomes" id="UP000228621"/>
    </source>
</evidence>
<sequence>MDSNLILTYLKKRLTVLMFTAFSAVTFADVPVIPPSTEGDISPHTLLKDHISDFPTERISIQDLKLEHTFVTNELVFPSGQSVLIGYKAQGFSSGVVYGFYGFDESRHGFSLEGQTSVYGTRALRSFGCLGQLSGLKLSTQSATGRAASAPLGSTSATRHSRDIAVFQGGAVLRCVNTKPVVIYPDGMKVKFGHKVATSGGYYNWPVEALLDKFGNTINVNGSVLTVMGSTVSFSHDSGRLKSINVNSNGKNYTTEFEYDSLKQIDKVTDPEGRVTGFTHTGGFTGGSTSIKSVELPSGLKVTYDYSGYWEGSRNSLTVKSKKITGPHVKPREFFYTRMAPELDSPGFDGHRVLAFEYALDSSGDSISGADGFSDVYYIHSNADFRGKIYKRERYSGPWEQGMILHSKWEAHELLLRQEIQWQYATLGSDLCFKQLNSPYFQSAYGSGCGVVRKKREYTSYKMDDGYDTYAKEHLSYDSYNNSLKTRFVKLNLAQPPTGDISGMVFEGAQKYAKVERMNDNTKRVIGKVAKEYASTSDGSYVLVSEKKYNADLEPTEVYRFGQLIKTDAYYSHGGLSSTTFNVQQKTSTDKVKISYGSNYVGGVAQVTTRKQPHADNEMNSKAAANVFGWVTQNEAFDGTKTYTRYDDIGRIVSSYTEKDTDFDKEWVGELSSYDDTNHTQTVIRCKLNEQATACLSDELFKTVKHFDGYRNVVKVEYHDLKSTDNSGRSRYQIFKFDKFKRKEFQSVTSQFGSETKGTSIEYDLLGRPVKYTTTGKGTIVKTYKVGNKIATTDAEQNTTTTTYYSIDSPSYQTATKIESPEQVVTTMQIDIFGLLHNIKQTGLSKSGTSTTLTETRKYDSNKRLCLVIRPDVGNTLIAYNAIGEVIWKKAGVNNTQCVSSKPSGSVAYYYNNTGKLRKVDYVGEALDLTYTYDFVGNLTKLSNSEVTHTYSYNNKGLLEDETLLIASQLPMQLDYNYDSSGHLSQEVYPDGTILRYEPNGFGAPQSVKEIGPNNTVAQVFATNVKYHPTGDISSFSYGNGVEFSMSLESQTSRPQQLSYKKGNTYIADLSYGYNNNDSVTSIIDGVNDSFSLERLDYDGLDRLTTVSGNAGIGSSNITYDGFGNITSYSSKGRALDYKYDYSTNRLIAVSGVQGKYSSFDYTTKGSIKHNGAYSMVYNDADQMVSAKGNSYLYDGFNRRVKRVDSEGISYSFYSQAGTLLYSEKSDTITLEGTNYIYLAGKLIAKYGDVDTSRTVTQSKQYYKPYGETVNQSEDDIGYTGHKFDTDINLSYMQARYYDPVIGRFYSNDPLSFRGIHSFNRYAYGNNNPYKYIDPDGLNSINILSGFDQWVKMWEPAVEVGENISYSIPTITINPTRQNMRSMASIASLGLAAGSLTPCSAICGGALCSLILD</sequence>
<keyword evidence="2" id="KW-0732">Signal</keyword>
<comment type="caution">
    <text evidence="4">The sequence shown here is derived from an EMBL/GenBank/DDBJ whole genome shotgun (WGS) entry which is preliminary data.</text>
</comment>
<evidence type="ECO:0000259" key="3">
    <source>
        <dbReference type="Pfam" id="PF25023"/>
    </source>
</evidence>
<feature type="signal peptide" evidence="2">
    <location>
        <begin position="1"/>
        <end position="28"/>
    </location>
</feature>
<evidence type="ECO:0000256" key="1">
    <source>
        <dbReference type="ARBA" id="ARBA00022737"/>
    </source>
</evidence>
<dbReference type="PANTHER" id="PTHR32305">
    <property type="match status" value="1"/>
</dbReference>
<dbReference type="Gene3D" id="2.180.10.10">
    <property type="entry name" value="RHS repeat-associated core"/>
    <property type="match status" value="3"/>
</dbReference>
<dbReference type="OrthoDB" id="9816400at2"/>
<dbReference type="Proteomes" id="UP000228621">
    <property type="component" value="Unassembled WGS sequence"/>
</dbReference>
<keyword evidence="1" id="KW-0677">Repeat</keyword>
<dbReference type="NCBIfam" id="TIGR03696">
    <property type="entry name" value="Rhs_assc_core"/>
    <property type="match status" value="1"/>
</dbReference>
<accession>A0A2A5JMT3</accession>
<feature type="domain" description="Teneurin-like YD-shell" evidence="3">
    <location>
        <begin position="1051"/>
        <end position="1329"/>
    </location>
</feature>
<dbReference type="Pfam" id="PF25023">
    <property type="entry name" value="TEN_YD-shell"/>
    <property type="match status" value="1"/>
</dbReference>
<reference evidence="5" key="1">
    <citation type="journal article" date="2019" name="Genome Announc.">
        <title>Draft Genome Sequence of Pseudoalteromonas piscicida Strain 36Y ROTHPW, an Hypersaline Seawater Isolate from the South Coast of Sonora, Mexico.</title>
        <authorList>
            <person name="Sanchez-Diaz R."/>
            <person name="Molina-Garza Z.J."/>
            <person name="Cruz-Suarez L.E."/>
            <person name="Selvin J."/>
            <person name="Kiran G.S."/>
            <person name="Ibarra-Gamez J.C."/>
            <person name="Gomez-Gil B."/>
            <person name="Galaviz-Silva L."/>
        </authorList>
    </citation>
    <scope>NUCLEOTIDE SEQUENCE [LARGE SCALE GENOMIC DNA]</scope>
    <source>
        <strain evidence="5">36Y_RITHPW</strain>
    </source>
</reference>
<organism evidence="4 5">
    <name type="scientific">Pseudoalteromonas piscicida</name>
    <dbReference type="NCBI Taxonomy" id="43662"/>
    <lineage>
        <taxon>Bacteria</taxon>
        <taxon>Pseudomonadati</taxon>
        <taxon>Pseudomonadota</taxon>
        <taxon>Gammaproteobacteria</taxon>
        <taxon>Alteromonadales</taxon>
        <taxon>Pseudoalteromonadaceae</taxon>
        <taxon>Pseudoalteromonas</taxon>
    </lineage>
</organism>
<gene>
    <name evidence="4" type="ORF">CEX98_16010</name>
</gene>
<dbReference type="InterPro" id="IPR056823">
    <property type="entry name" value="TEN-like_YD-shell"/>
</dbReference>
<evidence type="ECO:0000256" key="2">
    <source>
        <dbReference type="SAM" id="SignalP"/>
    </source>
</evidence>
<proteinExistence type="predicted"/>
<dbReference type="PANTHER" id="PTHR32305:SF15">
    <property type="entry name" value="PROTEIN RHSA-RELATED"/>
    <property type="match status" value="1"/>
</dbReference>
<feature type="chain" id="PRO_5012020437" description="Teneurin-like YD-shell domain-containing protein" evidence="2">
    <location>
        <begin position="29"/>
        <end position="1413"/>
    </location>
</feature>
<dbReference type="EMBL" id="NKHF01000074">
    <property type="protein sequence ID" value="PCK30774.1"/>
    <property type="molecule type" value="Genomic_DNA"/>
</dbReference>
<evidence type="ECO:0000313" key="4">
    <source>
        <dbReference type="EMBL" id="PCK30774.1"/>
    </source>
</evidence>
<dbReference type="InterPro" id="IPR022385">
    <property type="entry name" value="Rhs_assc_core"/>
</dbReference>
<protein>
    <recommendedName>
        <fullName evidence="3">Teneurin-like YD-shell domain-containing protein</fullName>
    </recommendedName>
</protein>
<name>A0A2A5JMT3_PSEO7</name>
<keyword evidence="5" id="KW-1185">Reference proteome</keyword>
<dbReference type="InterPro" id="IPR050708">
    <property type="entry name" value="T6SS_VgrG/RHS"/>
</dbReference>